<dbReference type="PANTHER" id="PTHR31069:SF31">
    <property type="entry name" value="MONODICTYPHENONE CLUSTER TRANSCRIPTION FACTOR-RELATED"/>
    <property type="match status" value="1"/>
</dbReference>
<dbReference type="InterPro" id="IPR001138">
    <property type="entry name" value="Zn2Cys6_DnaBD"/>
</dbReference>
<dbReference type="Pfam" id="PF00172">
    <property type="entry name" value="Zn_clus"/>
    <property type="match status" value="1"/>
</dbReference>
<organism evidence="6 7">
    <name type="scientific">Rhizoctonia solani</name>
    <dbReference type="NCBI Taxonomy" id="456999"/>
    <lineage>
        <taxon>Eukaryota</taxon>
        <taxon>Fungi</taxon>
        <taxon>Dikarya</taxon>
        <taxon>Basidiomycota</taxon>
        <taxon>Agaricomycotina</taxon>
        <taxon>Agaricomycetes</taxon>
        <taxon>Cantharellales</taxon>
        <taxon>Ceratobasidiaceae</taxon>
        <taxon>Rhizoctonia</taxon>
    </lineage>
</organism>
<dbReference type="PROSITE" id="PS00463">
    <property type="entry name" value="ZN2_CY6_FUNGAL_1"/>
    <property type="match status" value="1"/>
</dbReference>
<accession>A0A8H2WY33</accession>
<comment type="caution">
    <text evidence="6">The sequence shown here is derived from an EMBL/GenBank/DDBJ whole genome shotgun (WGS) entry which is preliminary data.</text>
</comment>
<dbReference type="Proteomes" id="UP000663841">
    <property type="component" value="Unassembled WGS sequence"/>
</dbReference>
<dbReference type="CDD" id="cd00067">
    <property type="entry name" value="GAL4"/>
    <property type="match status" value="1"/>
</dbReference>
<keyword evidence="1" id="KW-0805">Transcription regulation</keyword>
<dbReference type="GO" id="GO:0008270">
    <property type="term" value="F:zinc ion binding"/>
    <property type="evidence" value="ECO:0007669"/>
    <property type="project" value="InterPro"/>
</dbReference>
<evidence type="ECO:0000259" key="5">
    <source>
        <dbReference type="PROSITE" id="PS50048"/>
    </source>
</evidence>
<sequence length="123" mass="13491">MSISRRSTTGCTPCKTKRKKCSETKPQCQRCLVSGTPCLYEYVEYPGNGKRGAKRTKPALRSTRELLARTQNTSAGPLEANDTFLSISTGNPIVLACPTPPEPWSYTTYSDPNLTKTQDSINA</sequence>
<evidence type="ECO:0000256" key="2">
    <source>
        <dbReference type="ARBA" id="ARBA00023125"/>
    </source>
</evidence>
<keyword evidence="4" id="KW-0539">Nucleus</keyword>
<dbReference type="AlphaFoldDB" id="A0A8H2WY33"/>
<dbReference type="PROSITE" id="PS50048">
    <property type="entry name" value="ZN2_CY6_FUNGAL_2"/>
    <property type="match status" value="1"/>
</dbReference>
<keyword evidence="3" id="KW-0804">Transcription</keyword>
<protein>
    <recommendedName>
        <fullName evidence="5">Zn(2)-C6 fungal-type domain-containing protein</fullName>
    </recommendedName>
</protein>
<dbReference type="PANTHER" id="PTHR31069">
    <property type="entry name" value="OLEATE-ACTIVATED TRANSCRIPTION FACTOR 1-RELATED"/>
    <property type="match status" value="1"/>
</dbReference>
<gene>
    <name evidence="6" type="ORF">RDB_LOCUS20304</name>
</gene>
<reference evidence="6" key="1">
    <citation type="submission" date="2021-01" db="EMBL/GenBank/DDBJ databases">
        <authorList>
            <person name="Kaushik A."/>
        </authorList>
    </citation>
    <scope>NUCLEOTIDE SEQUENCE</scope>
    <source>
        <strain evidence="6">AG3-T5</strain>
    </source>
</reference>
<evidence type="ECO:0000256" key="3">
    <source>
        <dbReference type="ARBA" id="ARBA00023163"/>
    </source>
</evidence>
<name>A0A8H2WY33_9AGAM</name>
<evidence type="ECO:0000256" key="4">
    <source>
        <dbReference type="ARBA" id="ARBA00023242"/>
    </source>
</evidence>
<dbReference type="InterPro" id="IPR050675">
    <property type="entry name" value="OAF3"/>
</dbReference>
<dbReference type="SUPFAM" id="SSF57701">
    <property type="entry name" value="Zn2/Cys6 DNA-binding domain"/>
    <property type="match status" value="1"/>
</dbReference>
<dbReference type="GO" id="GO:0000981">
    <property type="term" value="F:DNA-binding transcription factor activity, RNA polymerase II-specific"/>
    <property type="evidence" value="ECO:0007669"/>
    <property type="project" value="InterPro"/>
</dbReference>
<keyword evidence="2" id="KW-0238">DNA-binding</keyword>
<evidence type="ECO:0000313" key="6">
    <source>
        <dbReference type="EMBL" id="CAE6409199.1"/>
    </source>
</evidence>
<evidence type="ECO:0000256" key="1">
    <source>
        <dbReference type="ARBA" id="ARBA00023015"/>
    </source>
</evidence>
<proteinExistence type="predicted"/>
<dbReference type="GO" id="GO:0003677">
    <property type="term" value="F:DNA binding"/>
    <property type="evidence" value="ECO:0007669"/>
    <property type="project" value="UniProtKB-KW"/>
</dbReference>
<feature type="non-terminal residue" evidence="6">
    <location>
        <position position="1"/>
    </location>
</feature>
<dbReference type="Gene3D" id="4.10.240.10">
    <property type="entry name" value="Zn(2)-C6 fungal-type DNA-binding domain"/>
    <property type="match status" value="1"/>
</dbReference>
<dbReference type="EMBL" id="CAJMWW010000060">
    <property type="protein sequence ID" value="CAE6409199.1"/>
    <property type="molecule type" value="Genomic_DNA"/>
</dbReference>
<dbReference type="InterPro" id="IPR036864">
    <property type="entry name" value="Zn2-C6_fun-type_DNA-bd_sf"/>
</dbReference>
<evidence type="ECO:0000313" key="7">
    <source>
        <dbReference type="Proteomes" id="UP000663841"/>
    </source>
</evidence>
<dbReference type="SMART" id="SM00066">
    <property type="entry name" value="GAL4"/>
    <property type="match status" value="1"/>
</dbReference>
<feature type="domain" description="Zn(2)-C6 fungal-type" evidence="5">
    <location>
        <begin position="10"/>
        <end position="40"/>
    </location>
</feature>